<evidence type="ECO:0000313" key="1">
    <source>
        <dbReference type="EMBL" id="AKU44362.1"/>
    </source>
</evidence>
<dbReference type="KEGG" id="vg:26613240"/>
<evidence type="ECO:0000313" key="2">
    <source>
        <dbReference type="Proteomes" id="UP000203408"/>
    </source>
</evidence>
<evidence type="ECO:0008006" key="3">
    <source>
        <dbReference type="Google" id="ProtNLM"/>
    </source>
</evidence>
<reference evidence="1 2" key="1">
    <citation type="journal article" date="2015" name="Genome Announc.">
        <title>Complete Genome Sequence of Carbapenemase-Producing Klebsiella pneumoniae Myophage Matisse.</title>
        <authorList>
            <person name="Provasek V.E."/>
            <person name="Lessor L.E."/>
            <person name="Cahill J.L."/>
            <person name="Rasche E.S."/>
            <person name="Kuty Everett G.F."/>
        </authorList>
    </citation>
    <scope>NUCLEOTIDE SEQUENCE [LARGE SCALE GENOMIC DNA]</scope>
</reference>
<accession>A0A0K1LP92</accession>
<dbReference type="RefSeq" id="YP_009194302.1">
    <property type="nucleotide sequence ID" value="NC_028750.1"/>
</dbReference>
<proteinExistence type="predicted"/>
<organism evidence="1 2">
    <name type="scientific">Klebsiella phage Matisse</name>
    <dbReference type="NCBI Taxonomy" id="1675607"/>
    <lineage>
        <taxon>Viruses</taxon>
        <taxon>Duplodnaviria</taxon>
        <taxon>Heunggongvirae</taxon>
        <taxon>Uroviricota</taxon>
        <taxon>Caudoviricetes</taxon>
        <taxon>Pantevenvirales</taxon>
        <taxon>Straboviridae</taxon>
        <taxon>Slopekvirus</taxon>
        <taxon>Slopekvirus matisse</taxon>
    </lineage>
</organism>
<name>A0A0K1LP92_9CAUD</name>
<gene>
    <name evidence="1" type="ORF">CPT_Matisse58</name>
</gene>
<dbReference type="Proteomes" id="UP000203408">
    <property type="component" value="Segment"/>
</dbReference>
<dbReference type="EMBL" id="KT001918">
    <property type="protein sequence ID" value="AKU44362.1"/>
    <property type="molecule type" value="Genomic_DNA"/>
</dbReference>
<keyword evidence="2" id="KW-1185">Reference proteome</keyword>
<sequence>MNMLEKSFELETALEIERFYLHNNFLEEKHIVTMKDVEEAFKDNPIELTRIKNNKSSVWFLEKIY</sequence>
<dbReference type="GeneID" id="26613240"/>
<protein>
    <recommendedName>
        <fullName evidence="3">Phage protein</fullName>
    </recommendedName>
</protein>